<dbReference type="RefSeq" id="WP_207298874.1">
    <property type="nucleotide sequence ID" value="NZ_CP071444.1"/>
</dbReference>
<dbReference type="InterPro" id="IPR009164">
    <property type="entry name" value="FBPtase_class3"/>
</dbReference>
<dbReference type="PIRSF" id="PIRSF000906">
    <property type="entry name" value="FBPtase_Bacill"/>
    <property type="match status" value="1"/>
</dbReference>
<comment type="similarity">
    <text evidence="4">Belongs to the FBPase class 3 family.</text>
</comment>
<dbReference type="EC" id="3.1.3.11" evidence="4"/>
<keyword evidence="6" id="KW-1185">Reference proteome</keyword>
<dbReference type="GO" id="GO:0042132">
    <property type="term" value="F:fructose 1,6-bisphosphate 1-phosphatase activity"/>
    <property type="evidence" value="ECO:0007669"/>
    <property type="project" value="UniProtKB-UniRule"/>
</dbReference>
<evidence type="ECO:0000256" key="2">
    <source>
        <dbReference type="ARBA" id="ARBA00023211"/>
    </source>
</evidence>
<evidence type="ECO:0000256" key="3">
    <source>
        <dbReference type="ARBA" id="ARBA00023277"/>
    </source>
</evidence>
<sequence>MNLFTEPELFEKKEYLELLSEKFGNIPYATSEVVNLKAILNLPKGTEHFLTDIHGEYVAFNHVMRNASGVVKRKIKDVLGKTLSASEITELAILIYYPEEKLQYIKKREPDLANWYKVTIYRLIQVCRDASSKYTRSKVRKALPKEFAYMMEELLHEDEDRFNKRDYYNKIIDTIVELERADKFIIQISAVIQRLTIDHLHILGDVYDRGPGPHYIMDTLMNHHSVDFQWGNHDILWMGAAAGDRACIANAVRICLRYANMDILEDGYGVNMLPLATFAMRTYREDDCKKFMPKLSEKELLSDNDRNMLAKMHKAISMIQFKLEHQIVMENPDFGMENRLLLDKINYENHTIQIDGTIYPLNTTHFPTVDPQTPWMLTEDEQHVMDRLQTSFLTAEKLQTHIRFLYAKGSIYLKYNGNLLFHASIPMNEDGTFKEVTLYGETASGKALMTKMDQWAREAYFSKSRRSCGTAFLWYLWCHEDSPLFGKDKMATFERYFVDDKGPHKERYTPYFTLVNEESTAIRVLQEFGLDPKENHIINGHVPVKTTSGESPIKANGRLLVIDGGFAKAYQSTTGIAGYTLIYNSYGLQLASHEPFESVEKAINDGVDIRSTISVIEKVLERKRVENTDIGEKLKKQIYYLEMLIQAYRKGIVKEKQ</sequence>
<dbReference type="SUPFAM" id="SSF56300">
    <property type="entry name" value="Metallo-dependent phosphatases"/>
    <property type="match status" value="2"/>
</dbReference>
<accession>A0A974XCY0</accession>
<dbReference type="Pfam" id="PF06874">
    <property type="entry name" value="FBPase_2"/>
    <property type="match status" value="1"/>
</dbReference>
<evidence type="ECO:0000313" key="5">
    <source>
        <dbReference type="EMBL" id="QSX07532.1"/>
    </source>
</evidence>
<dbReference type="HAMAP" id="MF_01854">
    <property type="entry name" value="FBPase_class3"/>
    <property type="match status" value="1"/>
</dbReference>
<dbReference type="Proteomes" id="UP000663499">
    <property type="component" value="Chromosome"/>
</dbReference>
<comment type="catalytic activity">
    <reaction evidence="4">
        <text>beta-D-fructose 1,6-bisphosphate + H2O = beta-D-fructose 6-phosphate + phosphate</text>
        <dbReference type="Rhea" id="RHEA:11064"/>
        <dbReference type="ChEBI" id="CHEBI:15377"/>
        <dbReference type="ChEBI" id="CHEBI:32966"/>
        <dbReference type="ChEBI" id="CHEBI:43474"/>
        <dbReference type="ChEBI" id="CHEBI:57634"/>
        <dbReference type="EC" id="3.1.3.11"/>
    </reaction>
</comment>
<dbReference type="KEGG" id="alka:J0B03_06725"/>
<evidence type="ECO:0000256" key="1">
    <source>
        <dbReference type="ARBA" id="ARBA00022801"/>
    </source>
</evidence>
<keyword evidence="2 4" id="KW-0464">Manganese</keyword>
<keyword evidence="1 4" id="KW-0378">Hydrolase</keyword>
<dbReference type="GO" id="GO:0006094">
    <property type="term" value="P:gluconeogenesis"/>
    <property type="evidence" value="ECO:0007669"/>
    <property type="project" value="UniProtKB-UniRule"/>
</dbReference>
<protein>
    <recommendedName>
        <fullName evidence="4">Fructose-1,6-bisphosphatase class 3</fullName>
        <shortName evidence="4">FBPase class 3</shortName>
        <ecNumber evidence="4">3.1.3.11</ecNumber>
    </recommendedName>
    <alternativeName>
        <fullName evidence="4">D-fructose-1,6-bisphosphate 1-phosphohydrolase class 3</fullName>
    </alternativeName>
</protein>
<keyword evidence="3 4" id="KW-0119">Carbohydrate metabolism</keyword>
<gene>
    <name evidence="4" type="primary">fbp</name>
    <name evidence="5" type="ORF">J0B03_06725</name>
</gene>
<comment type="cofactor">
    <cofactor evidence="4">
        <name>Mn(2+)</name>
        <dbReference type="ChEBI" id="CHEBI:29035"/>
    </cofactor>
</comment>
<name>A0A974XCY0_9FIRM</name>
<dbReference type="EMBL" id="CP071444">
    <property type="protein sequence ID" value="QSX07532.1"/>
    <property type="molecule type" value="Genomic_DNA"/>
</dbReference>
<evidence type="ECO:0000256" key="4">
    <source>
        <dbReference type="HAMAP-Rule" id="MF_01854"/>
    </source>
</evidence>
<dbReference type="Gene3D" id="3.60.21.10">
    <property type="match status" value="1"/>
</dbReference>
<organism evidence="5 6">
    <name type="scientific">Alkalibacter rhizosphaerae</name>
    <dbReference type="NCBI Taxonomy" id="2815577"/>
    <lineage>
        <taxon>Bacteria</taxon>
        <taxon>Bacillati</taxon>
        <taxon>Bacillota</taxon>
        <taxon>Clostridia</taxon>
        <taxon>Eubacteriales</taxon>
        <taxon>Eubacteriaceae</taxon>
        <taxon>Alkalibacter</taxon>
    </lineage>
</organism>
<proteinExistence type="inferred from homology"/>
<comment type="pathway">
    <text evidence="4">Carbohydrate biosynthesis; gluconeogenesis.</text>
</comment>
<reference evidence="5" key="1">
    <citation type="submission" date="2021-03" db="EMBL/GenBank/DDBJ databases">
        <title>Alkalibacter marinus sp. nov., isolated from tidal flat sediment.</title>
        <authorList>
            <person name="Namirimu T."/>
            <person name="Yang J.-A."/>
            <person name="Yang S.-H."/>
            <person name="Kim Y.-J."/>
            <person name="Kwon K.K."/>
        </authorList>
    </citation>
    <scope>NUCLEOTIDE SEQUENCE</scope>
    <source>
        <strain evidence="5">ES005</strain>
    </source>
</reference>
<dbReference type="AlphaFoldDB" id="A0A974XCY0"/>
<dbReference type="InterPro" id="IPR029052">
    <property type="entry name" value="Metallo-depent_PP-like"/>
</dbReference>
<evidence type="ECO:0000313" key="6">
    <source>
        <dbReference type="Proteomes" id="UP000663499"/>
    </source>
</evidence>